<evidence type="ECO:0000313" key="2">
    <source>
        <dbReference type="Proteomes" id="UP000193427"/>
    </source>
</evidence>
<dbReference type="SMART" id="SM00912">
    <property type="entry name" value="Haemagg_act"/>
    <property type="match status" value="1"/>
</dbReference>
<dbReference type="STRING" id="946333.A4W93_12685"/>
<accession>A0A1W6L8W5</accession>
<name>A0A1W6L8W5_9BURK</name>
<dbReference type="Pfam" id="PF18676">
    <property type="entry name" value="MBG_2"/>
    <property type="match status" value="1"/>
</dbReference>
<dbReference type="InterPro" id="IPR050909">
    <property type="entry name" value="Bact_Autotransporter_VF"/>
</dbReference>
<protein>
    <submittedName>
        <fullName evidence="1">Uncharacterized protein</fullName>
    </submittedName>
</protein>
<evidence type="ECO:0000313" key="1">
    <source>
        <dbReference type="EMBL" id="ARN20683.1"/>
    </source>
</evidence>
<dbReference type="PANTHER" id="PTHR12338">
    <property type="entry name" value="AUTOTRANSPORTER"/>
    <property type="match status" value="1"/>
</dbReference>
<gene>
    <name evidence="1" type="ORF">A4W93_12685</name>
</gene>
<dbReference type="Proteomes" id="UP000193427">
    <property type="component" value="Chromosome"/>
</dbReference>
<dbReference type="EMBL" id="CP015118">
    <property type="protein sequence ID" value="ARN20683.1"/>
    <property type="molecule type" value="Genomic_DNA"/>
</dbReference>
<keyword evidence="2" id="KW-1185">Reference proteome</keyword>
<dbReference type="Gene3D" id="2.160.20.10">
    <property type="entry name" value="Single-stranded right-handed beta-helix, Pectin lyase-like"/>
    <property type="match status" value="1"/>
</dbReference>
<dbReference type="SUPFAM" id="SSF51126">
    <property type="entry name" value="Pectin lyase-like"/>
    <property type="match status" value="1"/>
</dbReference>
<organism evidence="1 2">
    <name type="scientific">Piscinibacter gummiphilus</name>
    <dbReference type="NCBI Taxonomy" id="946333"/>
    <lineage>
        <taxon>Bacteria</taxon>
        <taxon>Pseudomonadati</taxon>
        <taxon>Pseudomonadota</taxon>
        <taxon>Betaproteobacteria</taxon>
        <taxon>Burkholderiales</taxon>
        <taxon>Sphaerotilaceae</taxon>
        <taxon>Piscinibacter</taxon>
    </lineage>
</organism>
<dbReference type="OrthoDB" id="218680at2"/>
<dbReference type="RefSeq" id="WP_085750962.1">
    <property type="nucleotide sequence ID" value="NZ_BSPR01000007.1"/>
</dbReference>
<dbReference type="InterPro" id="IPR011050">
    <property type="entry name" value="Pectin_lyase_fold/virulence"/>
</dbReference>
<dbReference type="InterPro" id="IPR041286">
    <property type="entry name" value="MBG_2"/>
</dbReference>
<proteinExistence type="predicted"/>
<dbReference type="NCBIfam" id="TIGR01901">
    <property type="entry name" value="adhes_NPXG"/>
    <property type="match status" value="1"/>
</dbReference>
<dbReference type="Pfam" id="PF05860">
    <property type="entry name" value="TPS"/>
    <property type="match status" value="1"/>
</dbReference>
<sequence>MNPTLSPRRKAPATRLLPVAFAAMLAAGSALAQTPPATNALPVVNGAFTPRNATIGANTGTAGAPVMNINQNAARGVIEWQSFDIGSAARVNIVQPNAQSVLVNRVVGANAPMSQIYGTMSANGRVFLVNPAGITFGAGAQINVGSLVASTLDIDASMTANNYELLVNPATTTIPLGGNNLAGITVETGATITADPAGGGSVVLVDTSRVTHNGVVDALRGRVAMSTGSLANVVLPATTSGFIDLVVTQASTSASFVSTDVDSRITAEGGSVVIGNRGQRTTANSDSITLGGVINVGSTTGAAGSVLVDAGDGPSSSVYLTDSSVIAAMGTGAGQTGGSVTLRGGFLTMEERFNLTALPTLTGATIDVSGSAGGGVIAIGDATTRGAQVGAGNLLSADATASGNGGRITVAANYRNPGATAPAARSDYGVAEVYGTLTARGGLQGGNGGRIDTSGQAITTRLGVLGDIYAGRIDASARAAGGAAGTWTIDPFNVTISNTAPTSSGPTWTPTAPDAQINADDISSALNAGTNVEINTGTTGIGNQAGTITIVNGTTISRTTAGAATSLTLRAHDSITMDGAAISGTDTAPLNVNLFSDLDGNGTGGVALINSSRITTGGGNVTISGGVDPATGYAAGNAQLGGVLLSGASIDTTTANGTAGNITVRGRSAAGANENGVSITAFSFLSGNDITILGQASQGAGTSVQDSFFSTTTGTIDVRGVATRTNGLSVQAVGLDLDNVSISSGQGSVTLAGRGDDAGVAGTYPAATGLQYSGLRINTGANSTGTIQIAGEAANSTGAGITFRDVEAGGLTIRDGTSTNIPTLANVSIGAISSDGLALALGLDTNPTATDVLTTGVVNFRPVSVSATGQIADAAAEGILVGPGGDVTSGFVIDPLHFGTAFRADSGFVIGSSTHTGRITVENGALAGKRAQTITLQNEGAGSAGITLGTGIDVRDLGLLSAGAVTQAGGIAVDRTLLIGGGGNFALAGPGNTVGGTVSLAAPGQVDLLVDTALHVATGTALPTFDAGAFASRQPNASTAVTSATLRSSSTVDVTHDVTMTGAGGTLALVSPDSVTVDTETTLSGPRVQIWSRAISWVDGARVNYYGCTYPTCTLSGITPPATGNQALFPDRPTVTIVADNVQGTSGAAFPPFTYTSSGLLAGDDAATALAGALGTTATSASPAGDYAITQGTLTSPTGYIVNYTPGTFTLAAGAPPPPPPPSTGLEDGREMIRSAFLAEYRSDVYGRNLATPFICTAQSVISESVARESGSDPLASEWGKVRNQPQLSGCLDVASGGQCAAF</sequence>
<dbReference type="KEGG" id="rgu:A4W93_12685"/>
<dbReference type="PANTHER" id="PTHR12338:SF5">
    <property type="entry name" value="ANTIGEN 43-RELATED"/>
    <property type="match status" value="1"/>
</dbReference>
<dbReference type="InterPro" id="IPR008638">
    <property type="entry name" value="FhaB/CdiA-like_TPS"/>
</dbReference>
<dbReference type="InterPro" id="IPR012334">
    <property type="entry name" value="Pectin_lyas_fold"/>
</dbReference>
<reference evidence="1 2" key="1">
    <citation type="submission" date="2016-04" db="EMBL/GenBank/DDBJ databases">
        <title>Complete genome sequence of natural rubber-degrading, novel Gram-negative bacterium, Rhizobacter gummiphilus strain NS21.</title>
        <authorList>
            <person name="Tabata M."/>
            <person name="Kasai D."/>
            <person name="Fukuda M."/>
        </authorList>
    </citation>
    <scope>NUCLEOTIDE SEQUENCE [LARGE SCALE GENOMIC DNA]</scope>
    <source>
        <strain evidence="1 2">NS21</strain>
    </source>
</reference>